<feature type="transmembrane region" description="Helical" evidence="9">
    <location>
        <begin position="60"/>
        <end position="83"/>
    </location>
</feature>
<gene>
    <name evidence="10" type="ORF">METZ01_LOCUS332890</name>
</gene>
<accession>A0A382Q3P2</accession>
<dbReference type="PANTHER" id="PTHR11795">
    <property type="entry name" value="BRANCHED-CHAIN AMINO ACID TRANSPORT SYSTEM PERMEASE PROTEIN LIVH"/>
    <property type="match status" value="1"/>
</dbReference>
<feature type="transmembrane region" description="Helical" evidence="9">
    <location>
        <begin position="264"/>
        <end position="288"/>
    </location>
</feature>
<reference evidence="10" key="1">
    <citation type="submission" date="2018-05" db="EMBL/GenBank/DDBJ databases">
        <authorList>
            <person name="Lanie J.A."/>
            <person name="Ng W.-L."/>
            <person name="Kazmierczak K.M."/>
            <person name="Andrzejewski T.M."/>
            <person name="Davidsen T.M."/>
            <person name="Wayne K.J."/>
            <person name="Tettelin H."/>
            <person name="Glass J.I."/>
            <person name="Rusch D."/>
            <person name="Podicherti R."/>
            <person name="Tsui H.-C.T."/>
            <person name="Winkler M.E."/>
        </authorList>
    </citation>
    <scope>NUCLEOTIDE SEQUENCE</scope>
</reference>
<keyword evidence="7 9" id="KW-0472">Membrane</keyword>
<feature type="transmembrane region" description="Helical" evidence="9">
    <location>
        <begin position="178"/>
        <end position="210"/>
    </location>
</feature>
<evidence type="ECO:0000313" key="10">
    <source>
        <dbReference type="EMBL" id="SVC80036.1"/>
    </source>
</evidence>
<dbReference type="CDD" id="cd06582">
    <property type="entry name" value="TM_PBP1_LivH_like"/>
    <property type="match status" value="1"/>
</dbReference>
<sequence>MDLFLQLTLAGLAIGSIYSCVALSVVMVYQASDHFNFAQGEMAMFSTYIAWTFLGMGAPVWLAFILALALSFLAGVIIERLLIKPVEDKPIFNQIMVFIGLLVIFNNMAGWIWEFTIKPFPSLFPADLGFRSDLIGPHHMGVIALTLLMLLFVFCFFRFTRVGLAMRAAAANPDSARLVGVSVGWMLALGWGLAATVGAVGGILVAPIVYLEPNMMSGVLLYGFAGALLGGVSSPVGAVVGGLIIGVLENWVGQYIPGGSELKLTFALILIVSVLLFKPAGLFGRVVVKRV</sequence>
<feature type="transmembrane region" description="Helical" evidence="9">
    <location>
        <begin position="95"/>
        <end position="113"/>
    </location>
</feature>
<evidence type="ECO:0000256" key="2">
    <source>
        <dbReference type="ARBA" id="ARBA00022448"/>
    </source>
</evidence>
<dbReference type="GO" id="GO:0006865">
    <property type="term" value="P:amino acid transport"/>
    <property type="evidence" value="ECO:0007669"/>
    <property type="project" value="UniProtKB-KW"/>
</dbReference>
<dbReference type="GO" id="GO:0005886">
    <property type="term" value="C:plasma membrane"/>
    <property type="evidence" value="ECO:0007669"/>
    <property type="project" value="UniProtKB-SubCell"/>
</dbReference>
<dbReference type="GO" id="GO:0022857">
    <property type="term" value="F:transmembrane transporter activity"/>
    <property type="evidence" value="ECO:0007669"/>
    <property type="project" value="InterPro"/>
</dbReference>
<feature type="transmembrane region" description="Helical" evidence="9">
    <location>
        <begin position="138"/>
        <end position="157"/>
    </location>
</feature>
<dbReference type="InterPro" id="IPR001851">
    <property type="entry name" value="ABC_transp_permease"/>
</dbReference>
<protein>
    <recommendedName>
        <fullName evidence="11">Branched-chain amino acid ABC transporter permease</fullName>
    </recommendedName>
</protein>
<keyword evidence="5" id="KW-0029">Amino-acid transport</keyword>
<organism evidence="10">
    <name type="scientific">marine metagenome</name>
    <dbReference type="NCBI Taxonomy" id="408172"/>
    <lineage>
        <taxon>unclassified sequences</taxon>
        <taxon>metagenomes</taxon>
        <taxon>ecological metagenomes</taxon>
    </lineage>
</organism>
<keyword evidence="6 9" id="KW-1133">Transmembrane helix</keyword>
<evidence type="ECO:0000256" key="4">
    <source>
        <dbReference type="ARBA" id="ARBA00022692"/>
    </source>
</evidence>
<dbReference type="Pfam" id="PF02653">
    <property type="entry name" value="BPD_transp_2"/>
    <property type="match status" value="1"/>
</dbReference>
<dbReference type="AlphaFoldDB" id="A0A382Q3P2"/>
<evidence type="ECO:0000256" key="8">
    <source>
        <dbReference type="ARBA" id="ARBA00037998"/>
    </source>
</evidence>
<dbReference type="PANTHER" id="PTHR11795:SF451">
    <property type="entry name" value="ABC TRANSPORTER PERMEASE PROTEIN"/>
    <property type="match status" value="1"/>
</dbReference>
<keyword evidence="4 9" id="KW-0812">Transmembrane</keyword>
<evidence type="ECO:0008006" key="11">
    <source>
        <dbReference type="Google" id="ProtNLM"/>
    </source>
</evidence>
<dbReference type="EMBL" id="UINC01111662">
    <property type="protein sequence ID" value="SVC80036.1"/>
    <property type="molecule type" value="Genomic_DNA"/>
</dbReference>
<feature type="transmembrane region" description="Helical" evidence="9">
    <location>
        <begin position="222"/>
        <end position="252"/>
    </location>
</feature>
<evidence type="ECO:0000256" key="7">
    <source>
        <dbReference type="ARBA" id="ARBA00023136"/>
    </source>
</evidence>
<evidence type="ECO:0000256" key="3">
    <source>
        <dbReference type="ARBA" id="ARBA00022475"/>
    </source>
</evidence>
<keyword evidence="2" id="KW-0813">Transport</keyword>
<keyword evidence="3" id="KW-1003">Cell membrane</keyword>
<comment type="similarity">
    <text evidence="8">Belongs to the binding-protein-dependent transport system permease family. LivHM subfamily.</text>
</comment>
<evidence type="ECO:0000256" key="1">
    <source>
        <dbReference type="ARBA" id="ARBA00004651"/>
    </source>
</evidence>
<proteinExistence type="inferred from homology"/>
<evidence type="ECO:0000256" key="9">
    <source>
        <dbReference type="SAM" id="Phobius"/>
    </source>
</evidence>
<evidence type="ECO:0000256" key="6">
    <source>
        <dbReference type="ARBA" id="ARBA00022989"/>
    </source>
</evidence>
<name>A0A382Q3P2_9ZZZZ</name>
<comment type="subcellular location">
    <subcellularLocation>
        <location evidence="1">Cell membrane</location>
        <topology evidence="1">Multi-pass membrane protein</topology>
    </subcellularLocation>
</comment>
<evidence type="ECO:0000256" key="5">
    <source>
        <dbReference type="ARBA" id="ARBA00022970"/>
    </source>
</evidence>
<dbReference type="InterPro" id="IPR052157">
    <property type="entry name" value="BCAA_transport_permease"/>
</dbReference>